<organism evidence="1 2">
    <name type="scientific">Iphiclides podalirius</name>
    <name type="common">scarce swallowtail</name>
    <dbReference type="NCBI Taxonomy" id="110791"/>
    <lineage>
        <taxon>Eukaryota</taxon>
        <taxon>Metazoa</taxon>
        <taxon>Ecdysozoa</taxon>
        <taxon>Arthropoda</taxon>
        <taxon>Hexapoda</taxon>
        <taxon>Insecta</taxon>
        <taxon>Pterygota</taxon>
        <taxon>Neoptera</taxon>
        <taxon>Endopterygota</taxon>
        <taxon>Lepidoptera</taxon>
        <taxon>Glossata</taxon>
        <taxon>Ditrysia</taxon>
        <taxon>Papilionoidea</taxon>
        <taxon>Papilionidae</taxon>
        <taxon>Papilioninae</taxon>
        <taxon>Iphiclides</taxon>
    </lineage>
</organism>
<keyword evidence="2" id="KW-1185">Reference proteome</keyword>
<protein>
    <submittedName>
        <fullName evidence="1">Uncharacterized protein</fullName>
    </submittedName>
</protein>
<dbReference type="EMBL" id="OW152821">
    <property type="protein sequence ID" value="CAH2077033.1"/>
    <property type="molecule type" value="Genomic_DNA"/>
</dbReference>
<proteinExistence type="predicted"/>
<dbReference type="Proteomes" id="UP000837857">
    <property type="component" value="Chromosome 9"/>
</dbReference>
<sequence>MLCPGMEPINFTKLNSPYGQSNCRPGCITVHGSMPQRRGLNHLGIIKFLNPLITSEQSKRAQRTRSEMNVYDKLNRYTLLGTALRRVQVTGGRGSSESGVFSVESSAIQHSTVAFERPAKHSGLEHFPIQRGVNAETALPKYSAASAAGMRHEAGATPRIPPGPNSTCRLAACPHHLALSDAVTLVSISIHG</sequence>
<name>A0ABN8J9L1_9NEOP</name>
<gene>
    <name evidence="1" type="ORF">IPOD504_LOCUS17519</name>
</gene>
<feature type="non-terminal residue" evidence="1">
    <location>
        <position position="1"/>
    </location>
</feature>
<evidence type="ECO:0000313" key="2">
    <source>
        <dbReference type="Proteomes" id="UP000837857"/>
    </source>
</evidence>
<evidence type="ECO:0000313" key="1">
    <source>
        <dbReference type="EMBL" id="CAH2077033.1"/>
    </source>
</evidence>
<reference evidence="1" key="1">
    <citation type="submission" date="2022-03" db="EMBL/GenBank/DDBJ databases">
        <authorList>
            <person name="Martin H S."/>
        </authorList>
    </citation>
    <scope>NUCLEOTIDE SEQUENCE</scope>
</reference>
<accession>A0ABN8J9L1</accession>